<evidence type="ECO:0000256" key="2">
    <source>
        <dbReference type="ARBA" id="ARBA00005062"/>
    </source>
</evidence>
<evidence type="ECO:0000259" key="14">
    <source>
        <dbReference type="Pfam" id="PF00742"/>
    </source>
</evidence>
<dbReference type="UniPathway" id="UPA00050">
    <property type="reaction ID" value="UER00063"/>
</dbReference>
<dbReference type="Pfam" id="PF03447">
    <property type="entry name" value="NAD_binding_3"/>
    <property type="match status" value="1"/>
</dbReference>
<gene>
    <name evidence="16" type="ordered locus">Ilyop_0666</name>
</gene>
<dbReference type="FunFam" id="3.30.360.10:FF:000005">
    <property type="entry name" value="Homoserine dehydrogenase"/>
    <property type="match status" value="1"/>
</dbReference>
<dbReference type="Gene3D" id="3.30.360.10">
    <property type="entry name" value="Dihydrodipicolinate Reductase, domain 2"/>
    <property type="match status" value="1"/>
</dbReference>
<dbReference type="GO" id="GO:0009088">
    <property type="term" value="P:threonine biosynthetic process"/>
    <property type="evidence" value="ECO:0007669"/>
    <property type="project" value="UniProtKB-UniPathway"/>
</dbReference>
<dbReference type="HOGENOM" id="CLU_009116_1_2_0"/>
<dbReference type="AlphaFoldDB" id="E3H6T4"/>
<dbReference type="EC" id="1.1.1.3" evidence="4 12"/>
<dbReference type="Proteomes" id="UP000006875">
    <property type="component" value="Chromosome"/>
</dbReference>
<comment type="pathway">
    <text evidence="1 12">Amino-acid biosynthesis; L-threonine biosynthesis; L-threonine from L-aspartate: step 3/5.</text>
</comment>
<dbReference type="PIRSF" id="PIRSF036497">
    <property type="entry name" value="HDH_short"/>
    <property type="match status" value="1"/>
</dbReference>
<evidence type="ECO:0000256" key="3">
    <source>
        <dbReference type="ARBA" id="ARBA00006753"/>
    </source>
</evidence>
<feature type="active site" description="Proton donor" evidence="10">
    <location>
        <position position="198"/>
    </location>
</feature>
<dbReference type="InterPro" id="IPR036291">
    <property type="entry name" value="NAD(P)-bd_dom_sf"/>
</dbReference>
<dbReference type="KEGG" id="ipo:Ilyop_0666"/>
<keyword evidence="9 12" id="KW-0486">Methionine biosynthesis</keyword>
<evidence type="ECO:0000313" key="16">
    <source>
        <dbReference type="EMBL" id="ADO82453.1"/>
    </source>
</evidence>
<organism evidence="16 17">
    <name type="scientific">Ilyobacter polytropus (strain ATCC 51220 / DSM 2926 / LMG 16218 / CuHBu1)</name>
    <dbReference type="NCBI Taxonomy" id="572544"/>
    <lineage>
        <taxon>Bacteria</taxon>
        <taxon>Fusobacteriati</taxon>
        <taxon>Fusobacteriota</taxon>
        <taxon>Fusobacteriia</taxon>
        <taxon>Fusobacteriales</taxon>
        <taxon>Fusobacteriaceae</taxon>
        <taxon>Ilyobacter</taxon>
    </lineage>
</organism>
<evidence type="ECO:0000256" key="7">
    <source>
        <dbReference type="ARBA" id="ARBA00022697"/>
    </source>
</evidence>
<feature type="binding site" evidence="11">
    <location>
        <position position="99"/>
    </location>
    <ligand>
        <name>NADPH</name>
        <dbReference type="ChEBI" id="CHEBI:57783"/>
    </ligand>
</feature>
<name>E3H6T4_ILYPC</name>
<dbReference type="PANTHER" id="PTHR43331:SF1">
    <property type="entry name" value="HOMOSERINE DEHYDROGENASE"/>
    <property type="match status" value="1"/>
</dbReference>
<dbReference type="STRING" id="572544.Ilyop_0666"/>
<dbReference type="GO" id="GO:0050661">
    <property type="term" value="F:NADP binding"/>
    <property type="evidence" value="ECO:0007669"/>
    <property type="project" value="InterPro"/>
</dbReference>
<evidence type="ECO:0000259" key="15">
    <source>
        <dbReference type="Pfam" id="PF03447"/>
    </source>
</evidence>
<dbReference type="EMBL" id="CP002281">
    <property type="protein sequence ID" value="ADO82453.1"/>
    <property type="molecule type" value="Genomic_DNA"/>
</dbReference>
<dbReference type="Pfam" id="PF00742">
    <property type="entry name" value="Homoserine_dh"/>
    <property type="match status" value="1"/>
</dbReference>
<dbReference type="RefSeq" id="WP_013387123.1">
    <property type="nucleotide sequence ID" value="NC_014632.1"/>
</dbReference>
<evidence type="ECO:0000256" key="1">
    <source>
        <dbReference type="ARBA" id="ARBA00005056"/>
    </source>
</evidence>
<evidence type="ECO:0000256" key="9">
    <source>
        <dbReference type="ARBA" id="ARBA00023167"/>
    </source>
</evidence>
<evidence type="ECO:0000313" key="17">
    <source>
        <dbReference type="Proteomes" id="UP000006875"/>
    </source>
</evidence>
<proteinExistence type="inferred from homology"/>
<dbReference type="SUPFAM" id="SSF51735">
    <property type="entry name" value="NAD(P)-binding Rossmann-fold domains"/>
    <property type="match status" value="1"/>
</dbReference>
<dbReference type="UniPathway" id="UPA00051">
    <property type="reaction ID" value="UER00465"/>
</dbReference>
<keyword evidence="17" id="KW-1185">Reference proteome</keyword>
<accession>E3H6T4</accession>
<comment type="catalytic activity">
    <reaction evidence="12">
        <text>L-homoserine + NADP(+) = L-aspartate 4-semialdehyde + NADPH + H(+)</text>
        <dbReference type="Rhea" id="RHEA:15761"/>
        <dbReference type="ChEBI" id="CHEBI:15378"/>
        <dbReference type="ChEBI" id="CHEBI:57476"/>
        <dbReference type="ChEBI" id="CHEBI:57783"/>
        <dbReference type="ChEBI" id="CHEBI:58349"/>
        <dbReference type="ChEBI" id="CHEBI:537519"/>
        <dbReference type="EC" id="1.1.1.3"/>
    </reaction>
</comment>
<comment type="similarity">
    <text evidence="3 13">Belongs to the homoserine dehydrogenase family.</text>
</comment>
<dbReference type="OrthoDB" id="9808167at2"/>
<dbReference type="InterPro" id="IPR005106">
    <property type="entry name" value="Asp/hSer_DH_NAD-bd"/>
</dbReference>
<dbReference type="InterPro" id="IPR019811">
    <property type="entry name" value="HDH_CS"/>
</dbReference>
<comment type="pathway">
    <text evidence="2 12">Amino-acid biosynthesis; L-methionine biosynthesis via de novo pathway; L-homoserine from L-aspartate: step 3/3.</text>
</comment>
<dbReference type="GO" id="GO:0004412">
    <property type="term" value="F:homoserine dehydrogenase activity"/>
    <property type="evidence" value="ECO:0007669"/>
    <property type="project" value="UniProtKB-EC"/>
</dbReference>
<dbReference type="Gene3D" id="3.40.50.720">
    <property type="entry name" value="NAD(P)-binding Rossmann-like Domain"/>
    <property type="match status" value="1"/>
</dbReference>
<keyword evidence="11 12" id="KW-0521">NADP</keyword>
<dbReference type="PROSITE" id="PS01042">
    <property type="entry name" value="HOMOSER_DHGENASE"/>
    <property type="match status" value="1"/>
</dbReference>
<dbReference type="GO" id="GO:0009086">
    <property type="term" value="P:methionine biosynthetic process"/>
    <property type="evidence" value="ECO:0007669"/>
    <property type="project" value="UniProtKB-KW"/>
</dbReference>
<feature type="domain" description="Aspartate/homoserine dehydrogenase NAD-binding" evidence="15">
    <location>
        <begin position="7"/>
        <end position="123"/>
    </location>
</feature>
<dbReference type="eggNOG" id="COG0460">
    <property type="taxonomic scope" value="Bacteria"/>
</dbReference>
<dbReference type="InterPro" id="IPR022697">
    <property type="entry name" value="HDH_short"/>
</dbReference>
<dbReference type="InterPro" id="IPR001342">
    <property type="entry name" value="HDH_cat"/>
</dbReference>
<reference evidence="16 17" key="1">
    <citation type="journal article" date="2010" name="Stand. Genomic Sci.">
        <title>Complete genome sequence of Ilyobacter polytropus type strain (CuHbu1).</title>
        <authorList>
            <person name="Sikorski J."/>
            <person name="Chertkov O."/>
            <person name="Lapidus A."/>
            <person name="Nolan M."/>
            <person name="Lucas S."/>
            <person name="Del Rio T.G."/>
            <person name="Tice H."/>
            <person name="Cheng J.F."/>
            <person name="Tapia R."/>
            <person name="Han C."/>
            <person name="Goodwin L."/>
            <person name="Pitluck S."/>
            <person name="Liolios K."/>
            <person name="Ivanova N."/>
            <person name="Mavromatis K."/>
            <person name="Mikhailova N."/>
            <person name="Pati A."/>
            <person name="Chen A."/>
            <person name="Palaniappan K."/>
            <person name="Land M."/>
            <person name="Hauser L."/>
            <person name="Chang Y.J."/>
            <person name="Jeffries C.D."/>
            <person name="Brambilla E."/>
            <person name="Yasawong M."/>
            <person name="Rohde M."/>
            <person name="Pukall R."/>
            <person name="Spring S."/>
            <person name="Goker M."/>
            <person name="Woyke T."/>
            <person name="Bristow J."/>
            <person name="Eisen J.A."/>
            <person name="Markowitz V."/>
            <person name="Hugenholtz P."/>
            <person name="Kyrpides N.C."/>
            <person name="Klenk H.P."/>
        </authorList>
    </citation>
    <scope>NUCLEOTIDE SEQUENCE [LARGE SCALE GENOMIC DNA]</scope>
    <source>
        <strain evidence="17">ATCC 51220 / DSM 2926 / LMG 16218 / CuHBu1</strain>
    </source>
</reference>
<keyword evidence="7 12" id="KW-0791">Threonine biosynthesis</keyword>
<evidence type="ECO:0000256" key="5">
    <source>
        <dbReference type="ARBA" id="ARBA00013376"/>
    </source>
</evidence>
<evidence type="ECO:0000256" key="8">
    <source>
        <dbReference type="ARBA" id="ARBA00023002"/>
    </source>
</evidence>
<evidence type="ECO:0000256" key="10">
    <source>
        <dbReference type="PIRSR" id="PIRSR036497-1"/>
    </source>
</evidence>
<feature type="binding site" evidence="11">
    <location>
        <position position="183"/>
    </location>
    <ligand>
        <name>L-homoserine</name>
        <dbReference type="ChEBI" id="CHEBI:57476"/>
    </ligand>
</feature>
<sequence length="317" mass="34592">MKLGVIGLGTVGEGVLKILTLEKDRLEAMFGEKINVTKVCDLEERNFPFGKFNFTNNYKEILADEEINTVVELIGGVGIAFEIAKEILGSGRNLVCANKHLIATHGKELFALAEKNNVKFFFEAAVAGGIPVVTPLKEGLFPNRFERIRGILNGTCNYMLSKMEEGMSYDEALADAQEKGYAEADPTFDVAGIDTGHKISVLAYLAWGELKEFSSIPITGIDKLTKEDIEKAKAEGKRYKLLGEAFKEEGKLTVRVSPQLIESSELLYDVGGVYNAVEIDGSYTGKTIFFGEGAGMDATASAVVSDIYKVLASRSWN</sequence>
<keyword evidence="6 12" id="KW-0028">Amino-acid biosynthesis</keyword>
<protein>
    <recommendedName>
        <fullName evidence="5 12">Homoserine dehydrogenase</fullName>
        <ecNumber evidence="4 12">1.1.1.3</ecNumber>
    </recommendedName>
</protein>
<evidence type="ECO:0000256" key="4">
    <source>
        <dbReference type="ARBA" id="ARBA00013213"/>
    </source>
</evidence>
<evidence type="ECO:0000256" key="12">
    <source>
        <dbReference type="RuleBase" id="RU000579"/>
    </source>
</evidence>
<evidence type="ECO:0000256" key="11">
    <source>
        <dbReference type="PIRSR" id="PIRSR036497-2"/>
    </source>
</evidence>
<dbReference type="SUPFAM" id="SSF55347">
    <property type="entry name" value="Glyceraldehyde-3-phosphate dehydrogenase-like, C-terminal domain"/>
    <property type="match status" value="1"/>
</dbReference>
<dbReference type="PANTHER" id="PTHR43331">
    <property type="entry name" value="HOMOSERINE DEHYDROGENASE"/>
    <property type="match status" value="1"/>
</dbReference>
<evidence type="ECO:0000256" key="13">
    <source>
        <dbReference type="RuleBase" id="RU004171"/>
    </source>
</evidence>
<dbReference type="NCBIfam" id="NF004976">
    <property type="entry name" value="PRK06349.1"/>
    <property type="match status" value="1"/>
</dbReference>
<feature type="binding site" evidence="11">
    <location>
        <begin position="7"/>
        <end position="12"/>
    </location>
    <ligand>
        <name>NADP(+)</name>
        <dbReference type="ChEBI" id="CHEBI:58349"/>
    </ligand>
</feature>
<keyword evidence="8 12" id="KW-0560">Oxidoreductase</keyword>
<evidence type="ECO:0000256" key="6">
    <source>
        <dbReference type="ARBA" id="ARBA00022605"/>
    </source>
</evidence>
<feature type="domain" description="Homoserine dehydrogenase catalytic" evidence="14">
    <location>
        <begin position="131"/>
        <end position="307"/>
    </location>
</feature>